<keyword evidence="5 17" id="KW-0808">Transferase</keyword>
<evidence type="ECO:0000313" key="17">
    <source>
        <dbReference type="EMBL" id="PJF45648.1"/>
    </source>
</evidence>
<accession>A0A2M8Q763</accession>
<proteinExistence type="inferred from homology"/>
<dbReference type="AlphaFoldDB" id="A0A2M8Q763"/>
<evidence type="ECO:0000256" key="6">
    <source>
        <dbReference type="ARBA" id="ARBA00022960"/>
    </source>
</evidence>
<evidence type="ECO:0000256" key="7">
    <source>
        <dbReference type="ARBA" id="ARBA00022984"/>
    </source>
</evidence>
<comment type="similarity">
    <text evidence="10">Belongs to the EPSP synthase family. MurA subfamily.</text>
</comment>
<feature type="domain" description="Enolpyruvate transferase" evidence="16">
    <location>
        <begin position="1"/>
        <end position="106"/>
    </location>
</feature>
<sequence length="115" mass="12738">AEGVSIVHETVYEDRFGYVEALRRMGAQIQLYRECLGSLHCRFGQRNYKHSAVIVGPTPLRGADIEVPDLRAGFSYLIAALAAEGESRITNTRIIERGYENITGKLLALGADLRT</sequence>
<keyword evidence="7" id="KW-0573">Peptidoglycan synthesis</keyword>
<evidence type="ECO:0000256" key="15">
    <source>
        <dbReference type="ARBA" id="ARBA00047527"/>
    </source>
</evidence>
<evidence type="ECO:0000256" key="10">
    <source>
        <dbReference type="ARBA" id="ARBA00038367"/>
    </source>
</evidence>
<keyword evidence="4" id="KW-0132">Cell division</keyword>
<dbReference type="GO" id="GO:0009252">
    <property type="term" value="P:peptidoglycan biosynthetic process"/>
    <property type="evidence" value="ECO:0007669"/>
    <property type="project" value="UniProtKB-KW"/>
</dbReference>
<evidence type="ECO:0000259" key="16">
    <source>
        <dbReference type="Pfam" id="PF00275"/>
    </source>
</evidence>
<gene>
    <name evidence="17" type="ORF">CUN48_17820</name>
</gene>
<dbReference type="Proteomes" id="UP000230790">
    <property type="component" value="Unassembled WGS sequence"/>
</dbReference>
<dbReference type="InterPro" id="IPR036968">
    <property type="entry name" value="Enolpyruvate_Tfrase_sf"/>
</dbReference>
<evidence type="ECO:0000256" key="13">
    <source>
        <dbReference type="ARBA" id="ARBA00042443"/>
    </source>
</evidence>
<dbReference type="EC" id="2.5.1.7" evidence="11"/>
<evidence type="ECO:0000256" key="2">
    <source>
        <dbReference type="ARBA" id="ARBA00004752"/>
    </source>
</evidence>
<evidence type="ECO:0000256" key="14">
    <source>
        <dbReference type="ARBA" id="ARBA00042842"/>
    </source>
</evidence>
<dbReference type="PANTHER" id="PTHR43783:SF1">
    <property type="entry name" value="UDP-N-ACETYLGLUCOSAMINE 1-CARBOXYVINYLTRANSFERASE"/>
    <property type="match status" value="1"/>
</dbReference>
<name>A0A2M8Q763_9CHLR</name>
<keyword evidence="3" id="KW-0963">Cytoplasm</keyword>
<dbReference type="InterPro" id="IPR001986">
    <property type="entry name" value="Enolpyruvate_Tfrase_dom"/>
</dbReference>
<comment type="pathway">
    <text evidence="2">Cell wall biogenesis; peptidoglycan biosynthesis.</text>
</comment>
<dbReference type="Gene3D" id="3.65.10.10">
    <property type="entry name" value="Enolpyruvate transferase domain"/>
    <property type="match status" value="1"/>
</dbReference>
<evidence type="ECO:0000313" key="18">
    <source>
        <dbReference type="Proteomes" id="UP000230790"/>
    </source>
</evidence>
<feature type="non-terminal residue" evidence="17">
    <location>
        <position position="1"/>
    </location>
</feature>
<dbReference type="GO" id="GO:0008360">
    <property type="term" value="P:regulation of cell shape"/>
    <property type="evidence" value="ECO:0007669"/>
    <property type="project" value="UniProtKB-KW"/>
</dbReference>
<evidence type="ECO:0000256" key="4">
    <source>
        <dbReference type="ARBA" id="ARBA00022618"/>
    </source>
</evidence>
<dbReference type="GO" id="GO:0071555">
    <property type="term" value="P:cell wall organization"/>
    <property type="evidence" value="ECO:0007669"/>
    <property type="project" value="UniProtKB-KW"/>
</dbReference>
<comment type="caution">
    <text evidence="17">The sequence shown here is derived from an EMBL/GenBank/DDBJ whole genome shotgun (WGS) entry which is preliminary data.</text>
</comment>
<keyword evidence="6" id="KW-0133">Cell shape</keyword>
<keyword evidence="8" id="KW-0131">Cell cycle</keyword>
<evidence type="ECO:0000256" key="9">
    <source>
        <dbReference type="ARBA" id="ARBA00023316"/>
    </source>
</evidence>
<dbReference type="GO" id="GO:0008760">
    <property type="term" value="F:UDP-N-acetylglucosamine 1-carboxyvinyltransferase activity"/>
    <property type="evidence" value="ECO:0007669"/>
    <property type="project" value="UniProtKB-EC"/>
</dbReference>
<protein>
    <recommendedName>
        <fullName evidence="12">UDP-N-acetylglucosamine 1-carboxyvinyltransferase</fullName>
        <ecNumber evidence="11">2.5.1.7</ecNumber>
    </recommendedName>
    <alternativeName>
        <fullName evidence="13">Enoylpyruvate transferase</fullName>
    </alternativeName>
    <alternativeName>
        <fullName evidence="14">UDP-N-acetylglucosamine enolpyruvyl transferase</fullName>
    </alternativeName>
</protein>
<reference evidence="17 18" key="1">
    <citation type="submission" date="2017-11" db="EMBL/GenBank/DDBJ databases">
        <title>Evolution of Phototrophy in the Chloroflexi Phylum Driven by Horizontal Gene Transfer.</title>
        <authorList>
            <person name="Ward L.M."/>
            <person name="Hemp J."/>
            <person name="Shih P.M."/>
            <person name="Mcglynn S.E."/>
            <person name="Fischer W."/>
        </authorList>
    </citation>
    <scope>NUCLEOTIDE SEQUENCE [LARGE SCALE GENOMIC DNA]</scope>
    <source>
        <strain evidence="17">JP3_7</strain>
    </source>
</reference>
<evidence type="ECO:0000256" key="12">
    <source>
        <dbReference type="ARBA" id="ARBA00039754"/>
    </source>
</evidence>
<comment type="subcellular location">
    <subcellularLocation>
        <location evidence="1">Cytoplasm</location>
    </subcellularLocation>
</comment>
<evidence type="ECO:0000256" key="8">
    <source>
        <dbReference type="ARBA" id="ARBA00023306"/>
    </source>
</evidence>
<dbReference type="PANTHER" id="PTHR43783">
    <property type="entry name" value="UDP-N-ACETYLGLUCOSAMINE 1-CARBOXYVINYLTRANSFERASE"/>
    <property type="match status" value="1"/>
</dbReference>
<evidence type="ECO:0000256" key="5">
    <source>
        <dbReference type="ARBA" id="ARBA00022679"/>
    </source>
</evidence>
<dbReference type="Pfam" id="PF00275">
    <property type="entry name" value="EPSP_synthase"/>
    <property type="match status" value="1"/>
</dbReference>
<dbReference type="EMBL" id="PGTN01000885">
    <property type="protein sequence ID" value="PJF45648.1"/>
    <property type="molecule type" value="Genomic_DNA"/>
</dbReference>
<evidence type="ECO:0000256" key="11">
    <source>
        <dbReference type="ARBA" id="ARBA00039108"/>
    </source>
</evidence>
<organism evidence="17 18">
    <name type="scientific">Candidatus Thermofonsia Clade 3 bacterium</name>
    <dbReference type="NCBI Taxonomy" id="2364212"/>
    <lineage>
        <taxon>Bacteria</taxon>
        <taxon>Bacillati</taxon>
        <taxon>Chloroflexota</taxon>
        <taxon>Candidatus Thermofontia</taxon>
        <taxon>Candidatus Thermofonsia Clade 3</taxon>
    </lineage>
</organism>
<dbReference type="InterPro" id="IPR050068">
    <property type="entry name" value="MurA_subfamily"/>
</dbReference>
<comment type="catalytic activity">
    <reaction evidence="15">
        <text>phosphoenolpyruvate + UDP-N-acetyl-alpha-D-glucosamine = UDP-N-acetyl-3-O-(1-carboxyvinyl)-alpha-D-glucosamine + phosphate</text>
        <dbReference type="Rhea" id="RHEA:18681"/>
        <dbReference type="ChEBI" id="CHEBI:43474"/>
        <dbReference type="ChEBI" id="CHEBI:57705"/>
        <dbReference type="ChEBI" id="CHEBI:58702"/>
        <dbReference type="ChEBI" id="CHEBI:68483"/>
        <dbReference type="EC" id="2.5.1.7"/>
    </reaction>
</comment>
<evidence type="ECO:0000256" key="3">
    <source>
        <dbReference type="ARBA" id="ARBA00022490"/>
    </source>
</evidence>
<dbReference type="InterPro" id="IPR013792">
    <property type="entry name" value="RNA3'P_cycl/enolpyr_Trfase_a/b"/>
</dbReference>
<dbReference type="GO" id="GO:0051301">
    <property type="term" value="P:cell division"/>
    <property type="evidence" value="ECO:0007669"/>
    <property type="project" value="UniProtKB-KW"/>
</dbReference>
<dbReference type="SUPFAM" id="SSF55205">
    <property type="entry name" value="EPT/RTPC-like"/>
    <property type="match status" value="1"/>
</dbReference>
<evidence type="ECO:0000256" key="1">
    <source>
        <dbReference type="ARBA" id="ARBA00004496"/>
    </source>
</evidence>
<keyword evidence="9" id="KW-0961">Cell wall biogenesis/degradation</keyword>
<dbReference type="GO" id="GO:0005737">
    <property type="term" value="C:cytoplasm"/>
    <property type="evidence" value="ECO:0007669"/>
    <property type="project" value="UniProtKB-SubCell"/>
</dbReference>